<evidence type="ECO:0000259" key="1">
    <source>
        <dbReference type="PROSITE" id="PS51819"/>
    </source>
</evidence>
<dbReference type="InterPro" id="IPR037523">
    <property type="entry name" value="VOC_core"/>
</dbReference>
<organism evidence="2 3">
    <name type="scientific">Sinisalibacter lacisalsi</name>
    <dbReference type="NCBI Taxonomy" id="1526570"/>
    <lineage>
        <taxon>Bacteria</taxon>
        <taxon>Pseudomonadati</taxon>
        <taxon>Pseudomonadota</taxon>
        <taxon>Alphaproteobacteria</taxon>
        <taxon>Rhodobacterales</taxon>
        <taxon>Roseobacteraceae</taxon>
        <taxon>Sinisalibacter</taxon>
    </lineage>
</organism>
<sequence>MSLPMNRVTFITLAVDDLARARAYYEALGWEVESAMEEVAFYAMQGQKLGLFTLEGLARETGRSVDDLKTGAMTLAQNQPSPQDVDAAFANAVACGASPVAEPFKTDWGGYSSYVADPDGHLWEFAFNPFSPLDDEGRIA</sequence>
<feature type="domain" description="VOC" evidence="1">
    <location>
        <begin position="7"/>
        <end position="128"/>
    </location>
</feature>
<dbReference type="PANTHER" id="PTHR36503">
    <property type="entry name" value="BLR2520 PROTEIN"/>
    <property type="match status" value="1"/>
</dbReference>
<evidence type="ECO:0000313" key="3">
    <source>
        <dbReference type="Proteomes" id="UP000617355"/>
    </source>
</evidence>
<gene>
    <name evidence="2" type="ORF">GCM10011358_04480</name>
</gene>
<comment type="caution">
    <text evidence="2">The sequence shown here is derived from an EMBL/GenBank/DDBJ whole genome shotgun (WGS) entry which is preliminary data.</text>
</comment>
<dbReference type="SUPFAM" id="SSF54593">
    <property type="entry name" value="Glyoxalase/Bleomycin resistance protein/Dihydroxybiphenyl dioxygenase"/>
    <property type="match status" value="1"/>
</dbReference>
<protein>
    <submittedName>
        <fullName evidence="2">Glyoxalase</fullName>
    </submittedName>
</protein>
<dbReference type="PANTHER" id="PTHR36503:SF1">
    <property type="entry name" value="BLR2520 PROTEIN"/>
    <property type="match status" value="1"/>
</dbReference>
<dbReference type="EMBL" id="BMGI01000001">
    <property type="protein sequence ID" value="GGD23016.1"/>
    <property type="molecule type" value="Genomic_DNA"/>
</dbReference>
<dbReference type="Proteomes" id="UP000617355">
    <property type="component" value="Unassembled WGS sequence"/>
</dbReference>
<name>A0ABQ1QCH9_9RHOB</name>
<evidence type="ECO:0000313" key="2">
    <source>
        <dbReference type="EMBL" id="GGD23016.1"/>
    </source>
</evidence>
<accession>A0ABQ1QCH9</accession>
<reference evidence="3" key="1">
    <citation type="journal article" date="2019" name="Int. J. Syst. Evol. Microbiol.">
        <title>The Global Catalogue of Microorganisms (GCM) 10K type strain sequencing project: providing services to taxonomists for standard genome sequencing and annotation.</title>
        <authorList>
            <consortium name="The Broad Institute Genomics Platform"/>
            <consortium name="The Broad Institute Genome Sequencing Center for Infectious Disease"/>
            <person name="Wu L."/>
            <person name="Ma J."/>
        </authorList>
    </citation>
    <scope>NUCLEOTIDE SEQUENCE [LARGE SCALE GENOMIC DNA]</scope>
    <source>
        <strain evidence="3">CGMCC 1.12922</strain>
    </source>
</reference>
<keyword evidence="3" id="KW-1185">Reference proteome</keyword>
<dbReference type="InterPro" id="IPR004360">
    <property type="entry name" value="Glyas_Fos-R_dOase_dom"/>
</dbReference>
<dbReference type="PROSITE" id="PS51819">
    <property type="entry name" value="VOC"/>
    <property type="match status" value="1"/>
</dbReference>
<dbReference type="Pfam" id="PF00903">
    <property type="entry name" value="Glyoxalase"/>
    <property type="match status" value="1"/>
</dbReference>
<dbReference type="InterPro" id="IPR029068">
    <property type="entry name" value="Glyas_Bleomycin-R_OHBP_Dase"/>
</dbReference>
<proteinExistence type="predicted"/>
<dbReference type="Gene3D" id="3.10.180.10">
    <property type="entry name" value="2,3-Dihydroxybiphenyl 1,2-Dioxygenase, domain 1"/>
    <property type="match status" value="1"/>
</dbReference>